<name>A0A1L7XAU6_9HELO</name>
<gene>
    <name evidence="1" type="ORF">PAC_12036</name>
</gene>
<dbReference type="EMBL" id="FJOG01000020">
    <property type="protein sequence ID" value="CZR62139.1"/>
    <property type="molecule type" value="Genomic_DNA"/>
</dbReference>
<evidence type="ECO:0000313" key="2">
    <source>
        <dbReference type="Proteomes" id="UP000184330"/>
    </source>
</evidence>
<evidence type="ECO:0008006" key="3">
    <source>
        <dbReference type="Google" id="ProtNLM"/>
    </source>
</evidence>
<dbReference type="InterPro" id="IPR011009">
    <property type="entry name" value="Kinase-like_dom_sf"/>
</dbReference>
<evidence type="ECO:0000313" key="1">
    <source>
        <dbReference type="EMBL" id="CZR62139.1"/>
    </source>
</evidence>
<reference evidence="1 2" key="1">
    <citation type="submission" date="2016-03" db="EMBL/GenBank/DDBJ databases">
        <authorList>
            <person name="Ploux O."/>
        </authorList>
    </citation>
    <scope>NUCLEOTIDE SEQUENCE [LARGE SCALE GENOMIC DNA]</scope>
    <source>
        <strain evidence="1 2">UAMH 11012</strain>
    </source>
</reference>
<organism evidence="1 2">
    <name type="scientific">Phialocephala subalpina</name>
    <dbReference type="NCBI Taxonomy" id="576137"/>
    <lineage>
        <taxon>Eukaryota</taxon>
        <taxon>Fungi</taxon>
        <taxon>Dikarya</taxon>
        <taxon>Ascomycota</taxon>
        <taxon>Pezizomycotina</taxon>
        <taxon>Leotiomycetes</taxon>
        <taxon>Helotiales</taxon>
        <taxon>Mollisiaceae</taxon>
        <taxon>Phialocephala</taxon>
        <taxon>Phialocephala fortinii species complex</taxon>
    </lineage>
</organism>
<dbReference type="AlphaFoldDB" id="A0A1L7XAU6"/>
<protein>
    <recommendedName>
        <fullName evidence="3">Protein kinase domain-containing protein</fullName>
    </recommendedName>
</protein>
<proteinExistence type="predicted"/>
<sequence>MSQQEGSSPIGAALVPSLPPLNIEVRGVRVGRNKPCVITLVYRNSQFVVELLPESSMATPIFLQYGFDPGAFASKYPAGPGPLHGYNEPNSIESGYLQKLNAGMSEDGILGPAGFQTLYEIEDLIFAIGGQLFQDLAGPNPPDGSTTTLSEALNPQRFWLQMITVDGNASLIHRQEFTPPALSFEHQNVLSVQGNLPAFDISQIEILETIVPGRAYKVLADNRIRFCKVTGRGFEHSAIGRDCQMLQKIQDTRPAHSIRTPRLEGLVTTSQQSGTVIGFLTDYITPGSLLSTLGDLRDKMDQVSNLQREDWASQAKRIIEQLHGIGVVWGNVCPTNMLLDVEGNLWAVGFSGACTGGFVSLELMGTKEGDLMGLDMICQYLQI</sequence>
<dbReference type="SUPFAM" id="SSF56112">
    <property type="entry name" value="Protein kinase-like (PK-like)"/>
    <property type="match status" value="1"/>
</dbReference>
<dbReference type="Proteomes" id="UP000184330">
    <property type="component" value="Unassembled WGS sequence"/>
</dbReference>
<keyword evidence="2" id="KW-1185">Reference proteome</keyword>
<accession>A0A1L7XAU6</accession>
<dbReference type="OrthoDB" id="4062651at2759"/>